<feature type="compositionally biased region" description="Basic and acidic residues" evidence="1">
    <location>
        <begin position="1"/>
        <end position="12"/>
    </location>
</feature>
<feature type="domain" description="Smr" evidence="2">
    <location>
        <begin position="103"/>
        <end position="184"/>
    </location>
</feature>
<dbReference type="PANTHER" id="PTHR35562:SF2">
    <property type="entry name" value="DNA ENDONUCLEASE SMRA-RELATED"/>
    <property type="match status" value="1"/>
</dbReference>
<dbReference type="SMART" id="SM00463">
    <property type="entry name" value="SMR"/>
    <property type="match status" value="1"/>
</dbReference>
<dbReference type="PROSITE" id="PS50828">
    <property type="entry name" value="SMR"/>
    <property type="match status" value="1"/>
</dbReference>
<feature type="compositionally biased region" description="Pro residues" evidence="1">
    <location>
        <begin position="47"/>
        <end position="70"/>
    </location>
</feature>
<organism evidence="3 4">
    <name type="scientific">Pseudahrensia aquimaris</name>
    <dbReference type="NCBI Taxonomy" id="744461"/>
    <lineage>
        <taxon>Bacteria</taxon>
        <taxon>Pseudomonadati</taxon>
        <taxon>Pseudomonadota</taxon>
        <taxon>Alphaproteobacteria</taxon>
        <taxon>Hyphomicrobiales</taxon>
        <taxon>Ahrensiaceae</taxon>
        <taxon>Pseudahrensia</taxon>
    </lineage>
</organism>
<dbReference type="Gene3D" id="3.30.1370.110">
    <property type="match status" value="1"/>
</dbReference>
<feature type="region of interest" description="Disordered" evidence="1">
    <location>
        <begin position="1"/>
        <end position="87"/>
    </location>
</feature>
<dbReference type="Pfam" id="PF01713">
    <property type="entry name" value="Smr"/>
    <property type="match status" value="1"/>
</dbReference>
<sequence length="195" mass="21719">MKRKMLSGEDKHLWRRVARSTTPMSERKRDLESELAALLEDSTSQHSPPPAFRKVHPPQPPHTRPSPAPATPSSHKPLTPAQPIDPPVLKKLAKGRLDVDARLDLHGMTSDRARFALVDFLELSRAAGHRIVLVITGKGMDGRGVLRQSLPHWLELPPCTHLVNGFRVAHPTHGGDGAFYVRLRRPREKGGRGLR</sequence>
<evidence type="ECO:0000259" key="2">
    <source>
        <dbReference type="PROSITE" id="PS50828"/>
    </source>
</evidence>
<reference evidence="4" key="1">
    <citation type="journal article" date="2019" name="Int. J. Syst. Evol. Microbiol.">
        <title>The Global Catalogue of Microorganisms (GCM) 10K type strain sequencing project: providing services to taxonomists for standard genome sequencing and annotation.</title>
        <authorList>
            <consortium name="The Broad Institute Genomics Platform"/>
            <consortium name="The Broad Institute Genome Sequencing Center for Infectious Disease"/>
            <person name="Wu L."/>
            <person name="Ma J."/>
        </authorList>
    </citation>
    <scope>NUCLEOTIDE SEQUENCE [LARGE SCALE GENOMIC DNA]</scope>
    <source>
        <strain evidence="4">CCUG 60023</strain>
    </source>
</reference>
<name>A0ABW3FGG6_9HYPH</name>
<comment type="caution">
    <text evidence="3">The sequence shown here is derived from an EMBL/GenBank/DDBJ whole genome shotgun (WGS) entry which is preliminary data.</text>
</comment>
<proteinExistence type="predicted"/>
<evidence type="ECO:0000313" key="4">
    <source>
        <dbReference type="Proteomes" id="UP001597101"/>
    </source>
</evidence>
<dbReference type="InterPro" id="IPR036063">
    <property type="entry name" value="Smr_dom_sf"/>
</dbReference>
<gene>
    <name evidence="3" type="ORF">ACFQ14_11245</name>
</gene>
<dbReference type="PANTHER" id="PTHR35562">
    <property type="entry name" value="DNA ENDONUCLEASE SMRA-RELATED"/>
    <property type="match status" value="1"/>
</dbReference>
<dbReference type="InterPro" id="IPR002625">
    <property type="entry name" value="Smr_dom"/>
</dbReference>
<keyword evidence="4" id="KW-1185">Reference proteome</keyword>
<evidence type="ECO:0000256" key="1">
    <source>
        <dbReference type="SAM" id="MobiDB-lite"/>
    </source>
</evidence>
<dbReference type="Proteomes" id="UP001597101">
    <property type="component" value="Unassembled WGS sequence"/>
</dbReference>
<dbReference type="EMBL" id="JBHTJV010000009">
    <property type="protein sequence ID" value="MFD0916984.1"/>
    <property type="molecule type" value="Genomic_DNA"/>
</dbReference>
<dbReference type="RefSeq" id="WP_377212824.1">
    <property type="nucleotide sequence ID" value="NZ_JBHTJV010000009.1"/>
</dbReference>
<dbReference type="SUPFAM" id="SSF160443">
    <property type="entry name" value="SMR domain-like"/>
    <property type="match status" value="1"/>
</dbReference>
<evidence type="ECO:0000313" key="3">
    <source>
        <dbReference type="EMBL" id="MFD0916984.1"/>
    </source>
</evidence>
<accession>A0ABW3FGG6</accession>
<protein>
    <submittedName>
        <fullName evidence="3">Smr/MutS family protein</fullName>
    </submittedName>
</protein>